<proteinExistence type="predicted"/>
<dbReference type="PANTHER" id="PTHR45339:SF1">
    <property type="entry name" value="HYBRID SIGNAL TRANSDUCTION HISTIDINE KINASE J"/>
    <property type="match status" value="1"/>
</dbReference>
<reference evidence="5 6" key="1">
    <citation type="submission" date="2010-06" db="EMBL/GenBank/DDBJ databases">
        <title>Complete sequence chromosome of Methanohalobium evestigatum Z-7303.</title>
        <authorList>
            <consortium name="US DOE Joint Genome Institute"/>
            <person name="Lucas S."/>
            <person name="Copeland A."/>
            <person name="Lapidus A."/>
            <person name="Cheng J.-F."/>
            <person name="Bruce D."/>
            <person name="Goodwin L."/>
            <person name="Pitluck S."/>
            <person name="Saunders E."/>
            <person name="Detter J.C."/>
            <person name="Han C."/>
            <person name="Tapia R."/>
            <person name="Land M."/>
            <person name="Hauser L."/>
            <person name="Kyrpides N."/>
            <person name="Mikhailova N."/>
            <person name="Sieprawska-Lupa M."/>
            <person name="Whitman W.B."/>
            <person name="Anderson I."/>
            <person name="Woyke T."/>
        </authorList>
    </citation>
    <scope>NUCLEOTIDE SEQUENCE [LARGE SCALE GENOMIC DNA]</scope>
    <source>
        <strain evidence="6">ATCC BAA-1072 / DSM 3721 / NBRC 107634 / OCM 161 / Z-7303</strain>
    </source>
</reference>
<dbReference type="Gene3D" id="3.40.50.2300">
    <property type="match status" value="1"/>
</dbReference>
<dbReference type="GO" id="GO:0000160">
    <property type="term" value="P:phosphorelay signal transduction system"/>
    <property type="evidence" value="ECO:0007669"/>
    <property type="project" value="UniProtKB-KW"/>
</dbReference>
<gene>
    <name evidence="5" type="ordered locus">Metev_0049</name>
</gene>
<evidence type="ECO:0000256" key="2">
    <source>
        <dbReference type="ARBA" id="ARBA00023012"/>
    </source>
</evidence>
<dbReference type="Pfam" id="PF00072">
    <property type="entry name" value="Response_reg"/>
    <property type="match status" value="1"/>
</dbReference>
<dbReference type="STRING" id="644295.Metev_0049"/>
<dbReference type="AlphaFoldDB" id="D7E5V9"/>
<sequence>MSNINILLVEDDRLNRELISDFLNPHGYNIINAEDGFEALEKLEDYYVDLILLDIQLPQMNGLEFIYKLKNNFLFTDIPVVALTAHAMLGDKKKFIDAGCDGYIPKPINVDVFESQVKQHLKNSEMVSVLQ</sequence>
<evidence type="ECO:0000259" key="4">
    <source>
        <dbReference type="PROSITE" id="PS50110"/>
    </source>
</evidence>
<evidence type="ECO:0000256" key="1">
    <source>
        <dbReference type="ARBA" id="ARBA00022553"/>
    </source>
</evidence>
<evidence type="ECO:0000313" key="5">
    <source>
        <dbReference type="EMBL" id="ADI72981.1"/>
    </source>
</evidence>
<evidence type="ECO:0000313" key="6">
    <source>
        <dbReference type="Proteomes" id="UP000000391"/>
    </source>
</evidence>
<dbReference type="InterPro" id="IPR001789">
    <property type="entry name" value="Sig_transdc_resp-reg_receiver"/>
</dbReference>
<dbReference type="EMBL" id="CP002069">
    <property type="protein sequence ID" value="ADI72981.1"/>
    <property type="molecule type" value="Genomic_DNA"/>
</dbReference>
<protein>
    <submittedName>
        <fullName evidence="5">Response regulator receiver protein</fullName>
    </submittedName>
</protein>
<keyword evidence="2" id="KW-0902">Two-component regulatory system</keyword>
<dbReference type="RefSeq" id="WP_013193549.1">
    <property type="nucleotide sequence ID" value="NC_014253.1"/>
</dbReference>
<dbReference type="SUPFAM" id="SSF52172">
    <property type="entry name" value="CheY-like"/>
    <property type="match status" value="1"/>
</dbReference>
<dbReference type="KEGG" id="mev:Metev_0049"/>
<keyword evidence="6" id="KW-1185">Reference proteome</keyword>
<feature type="domain" description="Response regulatory" evidence="4">
    <location>
        <begin position="5"/>
        <end position="121"/>
    </location>
</feature>
<dbReference type="PROSITE" id="PS50110">
    <property type="entry name" value="RESPONSE_REGULATORY"/>
    <property type="match status" value="1"/>
</dbReference>
<organism evidence="5 6">
    <name type="scientific">Methanohalobium evestigatum (strain ATCC BAA-1072 / DSM 3721 / NBRC 107634 / OCM 161 / Z-7303)</name>
    <dbReference type="NCBI Taxonomy" id="644295"/>
    <lineage>
        <taxon>Archaea</taxon>
        <taxon>Methanobacteriati</taxon>
        <taxon>Methanobacteriota</taxon>
        <taxon>Stenosarchaea group</taxon>
        <taxon>Methanomicrobia</taxon>
        <taxon>Methanosarcinales</taxon>
        <taxon>Methanosarcinaceae</taxon>
        <taxon>Methanohalobium</taxon>
    </lineage>
</organism>
<evidence type="ECO:0000256" key="3">
    <source>
        <dbReference type="PROSITE-ProRule" id="PRU00169"/>
    </source>
</evidence>
<accession>D7E5V9</accession>
<dbReference type="HOGENOM" id="CLU_000445_69_17_2"/>
<dbReference type="GeneID" id="9345660"/>
<dbReference type="Proteomes" id="UP000000391">
    <property type="component" value="Chromosome"/>
</dbReference>
<dbReference type="InterPro" id="IPR011006">
    <property type="entry name" value="CheY-like_superfamily"/>
</dbReference>
<dbReference type="PANTHER" id="PTHR45339">
    <property type="entry name" value="HYBRID SIGNAL TRANSDUCTION HISTIDINE KINASE J"/>
    <property type="match status" value="1"/>
</dbReference>
<keyword evidence="1 3" id="KW-0597">Phosphoprotein</keyword>
<dbReference type="SMART" id="SM00448">
    <property type="entry name" value="REC"/>
    <property type="match status" value="1"/>
</dbReference>
<name>D7E5V9_METEZ</name>
<dbReference type="OrthoDB" id="9652at2157"/>
<feature type="modified residue" description="4-aspartylphosphate" evidence="3">
    <location>
        <position position="54"/>
    </location>
</feature>